<dbReference type="SUPFAM" id="SSF48317">
    <property type="entry name" value="Acid phosphatase/Vanadium-dependent haloperoxidase"/>
    <property type="match status" value="1"/>
</dbReference>
<feature type="transmembrane region" description="Helical" evidence="1">
    <location>
        <begin position="60"/>
        <end position="80"/>
    </location>
</feature>
<keyword evidence="4" id="KW-1185">Reference proteome</keyword>
<accession>A0A368XZI2</accession>
<feature type="transmembrane region" description="Helical" evidence="1">
    <location>
        <begin position="193"/>
        <end position="214"/>
    </location>
</feature>
<keyword evidence="1" id="KW-0812">Transmembrane</keyword>
<dbReference type="InterPro" id="IPR036938">
    <property type="entry name" value="PAP2/HPO_sf"/>
</dbReference>
<evidence type="ECO:0000313" key="3">
    <source>
        <dbReference type="EMBL" id="RCW72849.1"/>
    </source>
</evidence>
<organism evidence="3 4">
    <name type="scientific">Pseudorhodoferax soli</name>
    <dbReference type="NCBI Taxonomy" id="545864"/>
    <lineage>
        <taxon>Bacteria</taxon>
        <taxon>Pseudomonadati</taxon>
        <taxon>Pseudomonadota</taxon>
        <taxon>Betaproteobacteria</taxon>
        <taxon>Burkholderiales</taxon>
        <taxon>Comamonadaceae</taxon>
    </lineage>
</organism>
<keyword evidence="1" id="KW-0472">Membrane</keyword>
<evidence type="ECO:0000313" key="4">
    <source>
        <dbReference type="Proteomes" id="UP000252884"/>
    </source>
</evidence>
<protein>
    <submittedName>
        <fullName evidence="3">PAP2 superfamily protein</fullName>
    </submittedName>
</protein>
<feature type="transmembrane region" description="Helical" evidence="1">
    <location>
        <begin position="92"/>
        <end position="113"/>
    </location>
</feature>
<gene>
    <name evidence="3" type="ORF">DES41_103456</name>
</gene>
<feature type="transmembrane region" description="Helical" evidence="1">
    <location>
        <begin position="21"/>
        <end position="40"/>
    </location>
</feature>
<dbReference type="Proteomes" id="UP000252884">
    <property type="component" value="Unassembled WGS sequence"/>
</dbReference>
<dbReference type="AlphaFoldDB" id="A0A368XZI2"/>
<dbReference type="EMBL" id="QPJK01000003">
    <property type="protein sequence ID" value="RCW72849.1"/>
    <property type="molecule type" value="Genomic_DNA"/>
</dbReference>
<dbReference type="Gene3D" id="1.20.144.10">
    <property type="entry name" value="Phosphatidic acid phosphatase type 2/haloperoxidase"/>
    <property type="match status" value="1"/>
</dbReference>
<proteinExistence type="predicted"/>
<name>A0A368XZI2_9BURK</name>
<evidence type="ECO:0000256" key="1">
    <source>
        <dbReference type="SAM" id="Phobius"/>
    </source>
</evidence>
<dbReference type="Pfam" id="PF01569">
    <property type="entry name" value="PAP2"/>
    <property type="match status" value="1"/>
</dbReference>
<comment type="caution">
    <text evidence="3">The sequence shown here is derived from an EMBL/GenBank/DDBJ whole genome shotgun (WGS) entry which is preliminary data.</text>
</comment>
<sequence length="225" mass="25062">MPGPAHPGWRSELWFRMRELFWLKLLGTMLWTTLFFIGYFELLRNPVHPVTVMPLTWVDALVPFQPAMLWPYLSLWFYIGIAPGLQRGFPQLLVYGLWTVVLMGGGLVIFHFWPTAVPPLTLDRTSYPGFSLLEGVDAAGNASPSMHVASAVFTGIRIHAVLRETGSPAVLRLANLVWAVLIAWSTMAVRQHVALDVLGGACLGLLVALASLRWRPSPGYHAHRP</sequence>
<dbReference type="OrthoDB" id="5801498at2"/>
<feature type="domain" description="Phosphatidic acid phosphatase type 2/haloperoxidase" evidence="2">
    <location>
        <begin position="130"/>
        <end position="216"/>
    </location>
</feature>
<reference evidence="3 4" key="1">
    <citation type="submission" date="2018-07" db="EMBL/GenBank/DDBJ databases">
        <title>Genomic Encyclopedia of Type Strains, Phase IV (KMG-IV): sequencing the most valuable type-strain genomes for metagenomic binning, comparative biology and taxonomic classification.</title>
        <authorList>
            <person name="Goeker M."/>
        </authorList>
    </citation>
    <scope>NUCLEOTIDE SEQUENCE [LARGE SCALE GENOMIC DNA]</scope>
    <source>
        <strain evidence="3 4">DSM 21634</strain>
    </source>
</reference>
<evidence type="ECO:0000259" key="2">
    <source>
        <dbReference type="Pfam" id="PF01569"/>
    </source>
</evidence>
<dbReference type="InterPro" id="IPR000326">
    <property type="entry name" value="PAP2/HPO"/>
</dbReference>
<keyword evidence="1" id="KW-1133">Transmembrane helix</keyword>